<evidence type="ECO:0000313" key="11">
    <source>
        <dbReference type="EMBL" id="PTE20941.1"/>
    </source>
</evidence>
<evidence type="ECO:0000313" key="12">
    <source>
        <dbReference type="Proteomes" id="UP000241010"/>
    </source>
</evidence>
<dbReference type="Proteomes" id="UP000241010">
    <property type="component" value="Unassembled WGS sequence"/>
</dbReference>
<protein>
    <submittedName>
        <fullName evidence="11">Lantibiotic ABC transporter permease</fullName>
    </submittedName>
</protein>
<evidence type="ECO:0000256" key="1">
    <source>
        <dbReference type="ARBA" id="ARBA00004202"/>
    </source>
</evidence>
<organism evidence="11 12">
    <name type="scientific">Cereibacter changlensis JA139</name>
    <dbReference type="NCBI Taxonomy" id="1188249"/>
    <lineage>
        <taxon>Bacteria</taxon>
        <taxon>Pseudomonadati</taxon>
        <taxon>Pseudomonadota</taxon>
        <taxon>Alphaproteobacteria</taxon>
        <taxon>Rhodobacterales</taxon>
        <taxon>Paracoccaceae</taxon>
        <taxon>Cereibacter</taxon>
    </lineage>
</organism>
<dbReference type="SMART" id="SM00382">
    <property type="entry name" value="AAA"/>
    <property type="match status" value="2"/>
</dbReference>
<keyword evidence="3" id="KW-1003">Cell membrane</keyword>
<evidence type="ECO:0000256" key="9">
    <source>
        <dbReference type="ARBA" id="ARBA00023136"/>
    </source>
</evidence>
<dbReference type="CDD" id="cd03216">
    <property type="entry name" value="ABC_Carb_Monos_I"/>
    <property type="match status" value="1"/>
</dbReference>
<accession>A0A2T4JSQ4</accession>
<feature type="domain" description="ABC transporter" evidence="10">
    <location>
        <begin position="250"/>
        <end position="492"/>
    </location>
</feature>
<dbReference type="InterPro" id="IPR003593">
    <property type="entry name" value="AAA+_ATPase"/>
</dbReference>
<name>A0A2T4JSQ4_9RHOB</name>
<keyword evidence="12" id="KW-1185">Reference proteome</keyword>
<keyword evidence="8" id="KW-1278">Translocase</keyword>
<dbReference type="Gene3D" id="3.40.50.300">
    <property type="entry name" value="P-loop containing nucleotide triphosphate hydrolases"/>
    <property type="match status" value="2"/>
</dbReference>
<evidence type="ECO:0000256" key="5">
    <source>
        <dbReference type="ARBA" id="ARBA00022737"/>
    </source>
</evidence>
<dbReference type="GO" id="GO:0016887">
    <property type="term" value="F:ATP hydrolysis activity"/>
    <property type="evidence" value="ECO:0007669"/>
    <property type="project" value="InterPro"/>
</dbReference>
<dbReference type="Pfam" id="PF00005">
    <property type="entry name" value="ABC_tran"/>
    <property type="match status" value="2"/>
</dbReference>
<evidence type="ECO:0000256" key="6">
    <source>
        <dbReference type="ARBA" id="ARBA00022741"/>
    </source>
</evidence>
<dbReference type="InterPro" id="IPR027417">
    <property type="entry name" value="P-loop_NTPase"/>
</dbReference>
<keyword evidence="2" id="KW-0813">Transport</keyword>
<dbReference type="InterPro" id="IPR017871">
    <property type="entry name" value="ABC_transporter-like_CS"/>
</dbReference>
<keyword evidence="6" id="KW-0547">Nucleotide-binding</keyword>
<dbReference type="RefSeq" id="WP_107664672.1">
    <property type="nucleotide sequence ID" value="NZ_PZKG01000074.1"/>
</dbReference>
<dbReference type="PROSITE" id="PS50893">
    <property type="entry name" value="ABC_TRANSPORTER_2"/>
    <property type="match status" value="2"/>
</dbReference>
<sequence length="501" mass="54093">MAALIQLEDITKSFAGIHALTNVDFDLHAGEVHALCGENGAGKSTLMRVLGGEMRPDSGRTLIGGAEVRLSGPTDAIRRGISVIHQEMALAPDLSVAENIFLGALPPGINWPKLRARARALIQRLGFDIAPGDRVCDLSVAHQQVVEIAKALSRDAQVIVFDEPTAVLSTGDARRLLQIIKDLRAAGVGIVYISHRLDEIYEIADRVTVMKDGRRVDTVTPASTPVDELIRMMVGRPLSQLFGEKPKTELGEEVLRLSGVSLPNGIHDVSFSIRRGEVVGLGGLVGSGRTELARAIFGADPVSSGEMFLHGAPYRPRSPRQAVRRGVGLVPEDRKGQGIVLDMEILKNATMANTAPVTTGGFFRGRAERGLVQKLVQSLRIKLGSMHDPVSSLSGGNQQKVVLAKWFNVDPDLIILDEPTRGVDVGAKTEIYTLIHRLAADGKAVIVISSEHAELFGLCDRVLVMGEGELRGELMPIDFEEEKLLTLSMTRRQPASAERLA</sequence>
<dbReference type="InterPro" id="IPR050107">
    <property type="entry name" value="ABC_carbohydrate_import_ATPase"/>
</dbReference>
<comment type="subcellular location">
    <subcellularLocation>
        <location evidence="1">Cell membrane</location>
        <topology evidence="1">Peripheral membrane protein</topology>
    </subcellularLocation>
</comment>
<evidence type="ECO:0000256" key="8">
    <source>
        <dbReference type="ARBA" id="ARBA00022967"/>
    </source>
</evidence>
<dbReference type="GO" id="GO:0005886">
    <property type="term" value="C:plasma membrane"/>
    <property type="evidence" value="ECO:0007669"/>
    <property type="project" value="UniProtKB-SubCell"/>
</dbReference>
<dbReference type="PROSITE" id="PS00211">
    <property type="entry name" value="ABC_TRANSPORTER_1"/>
    <property type="match status" value="1"/>
</dbReference>
<dbReference type="PANTHER" id="PTHR43790">
    <property type="entry name" value="CARBOHYDRATE TRANSPORT ATP-BINDING PROTEIN MG119-RELATED"/>
    <property type="match status" value="1"/>
</dbReference>
<dbReference type="InterPro" id="IPR003439">
    <property type="entry name" value="ABC_transporter-like_ATP-bd"/>
</dbReference>
<dbReference type="SUPFAM" id="SSF52540">
    <property type="entry name" value="P-loop containing nucleoside triphosphate hydrolases"/>
    <property type="match status" value="2"/>
</dbReference>
<dbReference type="OrthoDB" id="9805029at2"/>
<keyword evidence="5" id="KW-0677">Repeat</keyword>
<dbReference type="EMBL" id="PZKG01000074">
    <property type="protein sequence ID" value="PTE20941.1"/>
    <property type="molecule type" value="Genomic_DNA"/>
</dbReference>
<dbReference type="GO" id="GO:0005524">
    <property type="term" value="F:ATP binding"/>
    <property type="evidence" value="ECO:0007669"/>
    <property type="project" value="UniProtKB-KW"/>
</dbReference>
<reference evidence="11 12" key="1">
    <citation type="submission" date="2018-03" db="EMBL/GenBank/DDBJ databases">
        <title>Cereibacter changlensis.</title>
        <authorList>
            <person name="Meyer T.E."/>
            <person name="Miller S."/>
            <person name="Lodha T."/>
            <person name="Gandham S."/>
            <person name="Chintalapati S."/>
            <person name="Chintalapati V.R."/>
        </authorList>
    </citation>
    <scope>NUCLEOTIDE SEQUENCE [LARGE SCALE GENOMIC DNA]</scope>
    <source>
        <strain evidence="11 12">JA139</strain>
    </source>
</reference>
<keyword evidence="4" id="KW-0762">Sugar transport</keyword>
<keyword evidence="9" id="KW-0472">Membrane</keyword>
<evidence type="ECO:0000259" key="10">
    <source>
        <dbReference type="PROSITE" id="PS50893"/>
    </source>
</evidence>
<proteinExistence type="predicted"/>
<dbReference type="CDD" id="cd03215">
    <property type="entry name" value="ABC_Carb_Monos_II"/>
    <property type="match status" value="1"/>
</dbReference>
<evidence type="ECO:0000256" key="4">
    <source>
        <dbReference type="ARBA" id="ARBA00022597"/>
    </source>
</evidence>
<dbReference type="PANTHER" id="PTHR43790:SF3">
    <property type="entry name" value="D-ALLOSE IMPORT ATP-BINDING PROTEIN ALSA-RELATED"/>
    <property type="match status" value="1"/>
</dbReference>
<evidence type="ECO:0000256" key="7">
    <source>
        <dbReference type="ARBA" id="ARBA00022840"/>
    </source>
</evidence>
<dbReference type="AlphaFoldDB" id="A0A2T4JSQ4"/>
<dbReference type="FunFam" id="3.40.50.300:FF:000127">
    <property type="entry name" value="Ribose import ATP-binding protein RbsA"/>
    <property type="match status" value="1"/>
</dbReference>
<feature type="domain" description="ABC transporter" evidence="10">
    <location>
        <begin position="5"/>
        <end position="237"/>
    </location>
</feature>
<evidence type="ECO:0000256" key="2">
    <source>
        <dbReference type="ARBA" id="ARBA00022448"/>
    </source>
</evidence>
<comment type="caution">
    <text evidence="11">The sequence shown here is derived from an EMBL/GenBank/DDBJ whole genome shotgun (WGS) entry which is preliminary data.</text>
</comment>
<gene>
    <name evidence="11" type="ORF">C5F48_14820</name>
</gene>
<keyword evidence="7" id="KW-0067">ATP-binding</keyword>
<evidence type="ECO:0000256" key="3">
    <source>
        <dbReference type="ARBA" id="ARBA00022475"/>
    </source>
</evidence>